<protein>
    <submittedName>
        <fullName evidence="2">Cellobiose transport system substrate-binding protein</fullName>
    </submittedName>
</protein>
<feature type="chain" id="PRO_5045443474" evidence="1">
    <location>
        <begin position="27"/>
        <end position="435"/>
    </location>
</feature>
<organism evidence="2 3">
    <name type="scientific">Kribbella aluminosa</name>
    <dbReference type="NCBI Taxonomy" id="416017"/>
    <lineage>
        <taxon>Bacteria</taxon>
        <taxon>Bacillati</taxon>
        <taxon>Actinomycetota</taxon>
        <taxon>Actinomycetes</taxon>
        <taxon>Propionibacteriales</taxon>
        <taxon>Kribbellaceae</taxon>
        <taxon>Kribbella</taxon>
    </lineage>
</organism>
<evidence type="ECO:0000256" key="1">
    <source>
        <dbReference type="SAM" id="SignalP"/>
    </source>
</evidence>
<gene>
    <name evidence="2" type="ORF">JOF29_006101</name>
</gene>
<dbReference type="PROSITE" id="PS51257">
    <property type="entry name" value="PROKAR_LIPOPROTEIN"/>
    <property type="match status" value="1"/>
</dbReference>
<dbReference type="Proteomes" id="UP000755585">
    <property type="component" value="Unassembled WGS sequence"/>
</dbReference>
<accession>A0ABS4UTQ0</accession>
<feature type="signal peptide" evidence="1">
    <location>
        <begin position="1"/>
        <end position="26"/>
    </location>
</feature>
<evidence type="ECO:0000313" key="2">
    <source>
        <dbReference type="EMBL" id="MBP2354991.1"/>
    </source>
</evidence>
<sequence>MTRSPASRPLSRRALLGGAAALGAAAATGGLSGCGSPASLSADPSELVLWYWNRAVTPELLAQAAEHIPGSPGRRVRGDLIGAGFDTKLRTSLAGDAYIPNITLINSNCALYFPNESLFLDFSELGAAQYRDLYYPWKLKLGTTPSGRLCFWPLDTGPTGFYYRADLFDKAGLPSAPDKVSAAIRTWDQWIELGRELRANGGPAMVNSAAVVFGQFINASPERYFDEQDRPIFAAEGSAVRRAWDTAVKAVDAGITGNQQTATGQNSAWVTGATAGHIEAVWWAEILGDTAPKTKGLWRIADQPVAPGNSGGSFVAIPRSCKDPEAAFNFTTWLTSPANQAVAFNKIQLFPSSPASFERGGLRADATFFGSQNMLRFFSDAARRVPSTFVSTYESQVEAFAAELANVESGGKAPEQAWEDAVAQVNRVLKKRGVI</sequence>
<dbReference type="InterPro" id="IPR006059">
    <property type="entry name" value="SBP"/>
</dbReference>
<keyword evidence="3" id="KW-1185">Reference proteome</keyword>
<evidence type="ECO:0000313" key="3">
    <source>
        <dbReference type="Proteomes" id="UP000755585"/>
    </source>
</evidence>
<dbReference type="SUPFAM" id="SSF53850">
    <property type="entry name" value="Periplasmic binding protein-like II"/>
    <property type="match status" value="1"/>
</dbReference>
<proteinExistence type="predicted"/>
<dbReference type="EMBL" id="JAGINT010000002">
    <property type="protein sequence ID" value="MBP2354991.1"/>
    <property type="molecule type" value="Genomic_DNA"/>
</dbReference>
<dbReference type="InterPro" id="IPR050490">
    <property type="entry name" value="Bact_solute-bd_prot1"/>
</dbReference>
<keyword evidence="1" id="KW-0732">Signal</keyword>
<dbReference type="Gene3D" id="3.40.190.10">
    <property type="entry name" value="Periplasmic binding protein-like II"/>
    <property type="match status" value="1"/>
</dbReference>
<reference evidence="2 3" key="1">
    <citation type="submission" date="2021-03" db="EMBL/GenBank/DDBJ databases">
        <title>Sequencing the genomes of 1000 actinobacteria strains.</title>
        <authorList>
            <person name="Klenk H.-P."/>
        </authorList>
    </citation>
    <scope>NUCLEOTIDE SEQUENCE [LARGE SCALE GENOMIC DNA]</scope>
    <source>
        <strain evidence="2 3">DSM 18824</strain>
    </source>
</reference>
<dbReference type="PANTHER" id="PTHR43649">
    <property type="entry name" value="ARABINOSE-BINDING PROTEIN-RELATED"/>
    <property type="match status" value="1"/>
</dbReference>
<dbReference type="Pfam" id="PF01547">
    <property type="entry name" value="SBP_bac_1"/>
    <property type="match status" value="1"/>
</dbReference>
<name>A0ABS4UTQ0_9ACTN</name>
<comment type="caution">
    <text evidence="2">The sequence shown here is derived from an EMBL/GenBank/DDBJ whole genome shotgun (WGS) entry which is preliminary data.</text>
</comment>
<dbReference type="RefSeq" id="WP_209697718.1">
    <property type="nucleotide sequence ID" value="NZ_BAAAVU010000015.1"/>
</dbReference>
<dbReference type="PANTHER" id="PTHR43649:SF32">
    <property type="entry name" value="SUGAR BINDING SECRETED PROTEIN"/>
    <property type="match status" value="1"/>
</dbReference>
<dbReference type="PROSITE" id="PS51318">
    <property type="entry name" value="TAT"/>
    <property type="match status" value="1"/>
</dbReference>
<dbReference type="InterPro" id="IPR006311">
    <property type="entry name" value="TAT_signal"/>
</dbReference>